<evidence type="ECO:0000313" key="2">
    <source>
        <dbReference type="EMBL" id="GJT75463.1"/>
    </source>
</evidence>
<comment type="caution">
    <text evidence="2">The sequence shown here is derived from an EMBL/GenBank/DDBJ whole genome shotgun (WGS) entry which is preliminary data.</text>
</comment>
<feature type="chain" id="PRO_5045396996" evidence="1">
    <location>
        <begin position="23"/>
        <end position="181"/>
    </location>
</feature>
<dbReference type="EMBL" id="BQNB010018532">
    <property type="protein sequence ID" value="GJT75463.1"/>
    <property type="molecule type" value="Genomic_DNA"/>
</dbReference>
<dbReference type="PROSITE" id="PS51257">
    <property type="entry name" value="PROKAR_LIPOPROTEIN"/>
    <property type="match status" value="1"/>
</dbReference>
<gene>
    <name evidence="2" type="ORF">Tco_1042188</name>
</gene>
<keyword evidence="3" id="KW-1185">Reference proteome</keyword>
<dbReference type="Proteomes" id="UP001151760">
    <property type="component" value="Unassembled WGS sequence"/>
</dbReference>
<accession>A0ABQ5GIB6</accession>
<organism evidence="2 3">
    <name type="scientific">Tanacetum coccineum</name>
    <dbReference type="NCBI Taxonomy" id="301880"/>
    <lineage>
        <taxon>Eukaryota</taxon>
        <taxon>Viridiplantae</taxon>
        <taxon>Streptophyta</taxon>
        <taxon>Embryophyta</taxon>
        <taxon>Tracheophyta</taxon>
        <taxon>Spermatophyta</taxon>
        <taxon>Magnoliopsida</taxon>
        <taxon>eudicotyledons</taxon>
        <taxon>Gunneridae</taxon>
        <taxon>Pentapetalae</taxon>
        <taxon>asterids</taxon>
        <taxon>campanulids</taxon>
        <taxon>Asterales</taxon>
        <taxon>Asteraceae</taxon>
        <taxon>Asteroideae</taxon>
        <taxon>Anthemideae</taxon>
        <taxon>Anthemidinae</taxon>
        <taxon>Tanacetum</taxon>
    </lineage>
</organism>
<protein>
    <submittedName>
        <fullName evidence="2">Uncharacterized protein</fullName>
    </submittedName>
</protein>
<evidence type="ECO:0000313" key="3">
    <source>
        <dbReference type="Proteomes" id="UP001151760"/>
    </source>
</evidence>
<keyword evidence="1" id="KW-0732">Signal</keyword>
<name>A0ABQ5GIB6_9ASTR</name>
<feature type="signal peptide" evidence="1">
    <location>
        <begin position="1"/>
        <end position="22"/>
    </location>
</feature>
<proteinExistence type="predicted"/>
<reference evidence="2" key="2">
    <citation type="submission" date="2022-01" db="EMBL/GenBank/DDBJ databases">
        <authorList>
            <person name="Yamashiro T."/>
            <person name="Shiraishi A."/>
            <person name="Satake H."/>
            <person name="Nakayama K."/>
        </authorList>
    </citation>
    <scope>NUCLEOTIDE SEQUENCE</scope>
</reference>
<sequence length="181" mass="18910">MVSAKLFKLFMLLALFVTSCIAQAPVAAPTVSPVSAPTVSPTLAPPTSSPAPVLAHAPSLASPTPYPISRNPVVILVARFGWQRGLARVDLVILTSAKMTSLLPKVIGGDDDLVPLATLKLNASLASSTSMAIALTASSCEAVQVRISHCRSGQDLKALNLNLIRTSESEFESDAQMSESE</sequence>
<reference evidence="2" key="1">
    <citation type="journal article" date="2022" name="Int. J. Mol. Sci.">
        <title>Draft Genome of Tanacetum Coccineum: Genomic Comparison of Closely Related Tanacetum-Family Plants.</title>
        <authorList>
            <person name="Yamashiro T."/>
            <person name="Shiraishi A."/>
            <person name="Nakayama K."/>
            <person name="Satake H."/>
        </authorList>
    </citation>
    <scope>NUCLEOTIDE SEQUENCE</scope>
</reference>
<evidence type="ECO:0000256" key="1">
    <source>
        <dbReference type="SAM" id="SignalP"/>
    </source>
</evidence>